<dbReference type="GeneID" id="8923524"/>
<comment type="caution">
    <text evidence="3">The sequence shown here is derived from an EMBL/GenBank/DDBJ whole genome shotgun (WGS) entry which is preliminary data.</text>
</comment>
<feature type="transmembrane region" description="Helical" evidence="1">
    <location>
        <begin position="241"/>
        <end position="262"/>
    </location>
</feature>
<feature type="transmembrane region" description="Helical" evidence="1">
    <location>
        <begin position="202"/>
        <end position="226"/>
    </location>
</feature>
<evidence type="ECO:0000259" key="2">
    <source>
        <dbReference type="Pfam" id="PF07670"/>
    </source>
</evidence>
<reference evidence="3 4" key="2">
    <citation type="journal article" date="2014" name="PLoS Genet.">
        <title>Phylogenetically driven sequencing of extremely halophilic archaea reveals strategies for static and dynamic osmo-response.</title>
        <authorList>
            <person name="Becker E.A."/>
            <person name="Seitzer P.M."/>
            <person name="Tritt A."/>
            <person name="Larsen D."/>
            <person name="Krusor M."/>
            <person name="Yao A.I."/>
            <person name="Wu D."/>
            <person name="Madern D."/>
            <person name="Eisen J.A."/>
            <person name="Darling A.E."/>
            <person name="Facciotti M.T."/>
        </authorList>
    </citation>
    <scope>NUCLEOTIDE SEQUENCE [LARGE SCALE GENOMIC DNA]</scope>
    <source>
        <strain evidence="4">ATCC 29605 / DSM 3757 / JCM 8879 / NBRC 14742 / NCIMB 2012 / VKM B-1768 / DS2</strain>
    </source>
</reference>
<keyword evidence="1" id="KW-0812">Transmembrane</keyword>
<feature type="transmembrane region" description="Helical" evidence="1">
    <location>
        <begin position="37"/>
        <end position="55"/>
    </location>
</feature>
<protein>
    <submittedName>
        <fullName evidence="3">Transporter gate domain protein</fullName>
    </submittedName>
</protein>
<feature type="transmembrane region" description="Helical" evidence="1">
    <location>
        <begin position="462"/>
        <end position="483"/>
    </location>
</feature>
<feature type="transmembrane region" description="Helical" evidence="1">
    <location>
        <begin position="423"/>
        <end position="442"/>
    </location>
</feature>
<organism evidence="3 4">
    <name type="scientific">Haloferax volcanii (strain ATCC 29605 / DSM 3757 / JCM 8879 / NBRC 14742 / NCIMB 2012 / VKM B-1768 / DS2)</name>
    <name type="common">Halobacterium volcanii</name>
    <dbReference type="NCBI Taxonomy" id="309800"/>
    <lineage>
        <taxon>Archaea</taxon>
        <taxon>Methanobacteriati</taxon>
        <taxon>Methanobacteriota</taxon>
        <taxon>Stenosarchaea group</taxon>
        <taxon>Halobacteria</taxon>
        <taxon>Halobacteriales</taxon>
        <taxon>Haloferacaceae</taxon>
        <taxon>Haloferax</taxon>
    </lineage>
</organism>
<evidence type="ECO:0000313" key="4">
    <source>
        <dbReference type="Proteomes" id="UP000011532"/>
    </source>
</evidence>
<dbReference type="OrthoDB" id="200968at2157"/>
<dbReference type="EMBL" id="AOHU01000084">
    <property type="protein sequence ID" value="ELY28902.1"/>
    <property type="molecule type" value="Genomic_DNA"/>
</dbReference>
<dbReference type="InterPro" id="IPR011642">
    <property type="entry name" value="Gate_dom"/>
</dbReference>
<feature type="transmembrane region" description="Helical" evidence="1">
    <location>
        <begin position="158"/>
        <end position="182"/>
    </location>
</feature>
<name>A0A384L733_HALVD</name>
<feature type="transmembrane region" description="Helical" evidence="1">
    <location>
        <begin position="128"/>
        <end position="151"/>
    </location>
</feature>
<feature type="transmembrane region" description="Helical" evidence="1">
    <location>
        <begin position="268"/>
        <end position="288"/>
    </location>
</feature>
<dbReference type="Pfam" id="PF07670">
    <property type="entry name" value="Gate"/>
    <property type="match status" value="1"/>
</dbReference>
<gene>
    <name evidence="3" type="ORF">C498_10811</name>
</gene>
<dbReference type="AlphaFoldDB" id="A0A384L733"/>
<dbReference type="Proteomes" id="UP000011532">
    <property type="component" value="Unassembled WGS sequence"/>
</dbReference>
<keyword evidence="1" id="KW-0472">Membrane</keyword>
<keyword evidence="1" id="KW-1133">Transmembrane helix</keyword>
<reference evidence="4" key="1">
    <citation type="submission" date="2012-11" db="EMBL/GenBank/DDBJ databases">
        <authorList>
            <person name="Becker E.A."/>
            <person name="Seitzer P."/>
            <person name="Tritt A."/>
            <person name="Larsen D."/>
            <person name="Yao A."/>
            <person name="Wu D."/>
            <person name="Darling A."/>
            <person name="Eisen J.A."/>
            <person name="Facciotti M.T."/>
        </authorList>
    </citation>
    <scope>NUCLEOTIDE SEQUENCE [LARGE SCALE GENOMIC DNA]</scope>
    <source>
        <strain evidence="4">ATCC 29605 / DSM 3757 / JCM 8879 / NBRC 14742 / NCIMB 2012 / VKM B-1768 / DS2</strain>
    </source>
</reference>
<dbReference type="RefSeq" id="WP_004043347.1">
    <property type="nucleotide sequence ID" value="NC_013966.1"/>
</dbReference>
<feature type="transmembrane region" description="Helical" evidence="1">
    <location>
        <begin position="76"/>
        <end position="98"/>
    </location>
</feature>
<proteinExistence type="predicted"/>
<evidence type="ECO:0000256" key="1">
    <source>
        <dbReference type="SAM" id="Phobius"/>
    </source>
</evidence>
<accession>A0A384L733</accession>
<feature type="transmembrane region" description="Helical" evidence="1">
    <location>
        <begin position="346"/>
        <end position="367"/>
    </location>
</feature>
<sequence length="484" mass="52177">MFNQDAWTSDHETWEEPEEESKAIGDVLLSELGTLPLLRFVTLFAFGVAFFVFPVPQGSTLTVPFDIVVGGIERQFAGAVLWLSWLMVVVAAVLTTLAELHSREVIQVDDQSAELLHLDIWTTSSAFWVLRIAGAFMASGFLFGIGPAWFLAPEISNVVWGTLVLSIVIIIPLGSIFVNLLVDCGALEFVGTLARPVMKPLFGLPGRAALDGAASWAGSFAIGFYVTRKLFDRGGYNKREVFIICSCFGTGSIGTIGVFASAFEMLEIFPVVLFAYLLAIVAVGVISIRLPPLSHIPEEYVAEPTVEPNLHGSLGDFLRLAVREAVAESEGMSTPRSAWKGFIDGLQLTATIVGTVVSVGTTVLLLYHNTSVFQTVSTPLEPVIVLFGIPNAETVASALVIGFADMYVAALTAVTLQPAAQFFVLLVVSGQILFLSASGPMMMDMFEDVPVRFRDIVAIFSVRTLVLIPVCAFLTHSVAFLGLL</sequence>
<evidence type="ECO:0000313" key="3">
    <source>
        <dbReference type="EMBL" id="ELY28902.1"/>
    </source>
</evidence>
<feature type="domain" description="Nucleoside transporter/FeoB GTPase Gate" evidence="2">
    <location>
        <begin position="165"/>
        <end position="263"/>
    </location>
</feature>